<gene>
    <name evidence="1" type="ORF">Tco_0892261</name>
</gene>
<comment type="caution">
    <text evidence="1">The sequence shown here is derived from an EMBL/GenBank/DDBJ whole genome shotgun (WGS) entry which is preliminary data.</text>
</comment>
<dbReference type="EMBL" id="BQNB010013959">
    <property type="protein sequence ID" value="GJT22324.1"/>
    <property type="molecule type" value="Genomic_DNA"/>
</dbReference>
<protein>
    <submittedName>
        <fullName evidence="1">Uncharacterized protein</fullName>
    </submittedName>
</protein>
<organism evidence="1 2">
    <name type="scientific">Tanacetum coccineum</name>
    <dbReference type="NCBI Taxonomy" id="301880"/>
    <lineage>
        <taxon>Eukaryota</taxon>
        <taxon>Viridiplantae</taxon>
        <taxon>Streptophyta</taxon>
        <taxon>Embryophyta</taxon>
        <taxon>Tracheophyta</taxon>
        <taxon>Spermatophyta</taxon>
        <taxon>Magnoliopsida</taxon>
        <taxon>eudicotyledons</taxon>
        <taxon>Gunneridae</taxon>
        <taxon>Pentapetalae</taxon>
        <taxon>asterids</taxon>
        <taxon>campanulids</taxon>
        <taxon>Asterales</taxon>
        <taxon>Asteraceae</taxon>
        <taxon>Asteroideae</taxon>
        <taxon>Anthemideae</taxon>
        <taxon>Anthemidinae</taxon>
        <taxon>Tanacetum</taxon>
    </lineage>
</organism>
<reference evidence="1" key="1">
    <citation type="journal article" date="2022" name="Int. J. Mol. Sci.">
        <title>Draft Genome of Tanacetum Coccineum: Genomic Comparison of Closely Related Tanacetum-Family Plants.</title>
        <authorList>
            <person name="Yamashiro T."/>
            <person name="Shiraishi A."/>
            <person name="Nakayama K."/>
            <person name="Satake H."/>
        </authorList>
    </citation>
    <scope>NUCLEOTIDE SEQUENCE</scope>
</reference>
<evidence type="ECO:0000313" key="1">
    <source>
        <dbReference type="EMBL" id="GJT22324.1"/>
    </source>
</evidence>
<proteinExistence type="predicted"/>
<evidence type="ECO:0000313" key="2">
    <source>
        <dbReference type="Proteomes" id="UP001151760"/>
    </source>
</evidence>
<reference evidence="1" key="2">
    <citation type="submission" date="2022-01" db="EMBL/GenBank/DDBJ databases">
        <authorList>
            <person name="Yamashiro T."/>
            <person name="Shiraishi A."/>
            <person name="Satake H."/>
            <person name="Nakayama K."/>
        </authorList>
    </citation>
    <scope>NUCLEOTIDE SEQUENCE</scope>
</reference>
<keyword evidence="2" id="KW-1185">Reference proteome</keyword>
<accession>A0ABQ5C705</accession>
<name>A0ABQ5C705_9ASTR</name>
<sequence length="177" mass="20373">MEMENISNELWTKLPRTAAGQGNDLDVRGYVNVPVSRLLENVGINTYRWAKSVDQHSDWVKLETVCSLAQREIHQRDNRENWFKSRNIKAPSDRQKSYADVRRKPLEFSSREMKNMSKIMDREGLVAYEAESYSIVKVGGIPGEVLSSPGSVKTKCKRNTRTYSPTLHPLQRLHPKL</sequence>
<dbReference type="Proteomes" id="UP001151760">
    <property type="component" value="Unassembled WGS sequence"/>
</dbReference>